<proteinExistence type="predicted"/>
<evidence type="ECO:0000313" key="13">
    <source>
        <dbReference type="RefSeq" id="XP_006811931.1"/>
    </source>
</evidence>
<dbReference type="Pfam" id="PF08344">
    <property type="entry name" value="TRP_2"/>
    <property type="match status" value="1"/>
</dbReference>
<keyword evidence="12" id="KW-1185">Reference proteome</keyword>
<feature type="transmembrane region" description="Helical" evidence="10">
    <location>
        <begin position="493"/>
        <end position="515"/>
    </location>
</feature>
<evidence type="ECO:0000256" key="1">
    <source>
        <dbReference type="ARBA" id="ARBA00004141"/>
    </source>
</evidence>
<feature type="transmembrane region" description="Helical" evidence="10">
    <location>
        <begin position="274"/>
        <end position="293"/>
    </location>
</feature>
<keyword evidence="2" id="KW-0813">Transport</keyword>
<dbReference type="InterPro" id="IPR002153">
    <property type="entry name" value="TRPC_channel"/>
</dbReference>
<evidence type="ECO:0000256" key="3">
    <source>
        <dbReference type="ARBA" id="ARBA00022692"/>
    </source>
</evidence>
<feature type="transmembrane region" description="Helical" evidence="10">
    <location>
        <begin position="340"/>
        <end position="362"/>
    </location>
</feature>
<comment type="subcellular location">
    <subcellularLocation>
        <location evidence="1">Membrane</location>
        <topology evidence="1">Multi-pass membrane protein</topology>
    </subcellularLocation>
</comment>
<evidence type="ECO:0000259" key="11">
    <source>
        <dbReference type="SMART" id="SM01420"/>
    </source>
</evidence>
<evidence type="ECO:0000256" key="4">
    <source>
        <dbReference type="ARBA" id="ARBA00022737"/>
    </source>
</evidence>
<keyword evidence="8 10" id="KW-0472">Membrane</keyword>
<keyword evidence="5 10" id="KW-1133">Transmembrane helix</keyword>
<name>A0ABM0LVZ0_SACKO</name>
<evidence type="ECO:0000256" key="6">
    <source>
        <dbReference type="ARBA" id="ARBA00023043"/>
    </source>
</evidence>
<dbReference type="GeneID" id="102806023"/>
<keyword evidence="3 10" id="KW-0812">Transmembrane</keyword>
<dbReference type="InterPro" id="IPR005821">
    <property type="entry name" value="Ion_trans_dom"/>
</dbReference>
<sequence length="554" mass="62575">MADEGDIDHIFIDAVSQGDVNTAVHLLTTKCAEADMRLEHNGLIKSTLQLAAENNDYAMVKLLLSHGSKHISNPALPGGFDEDVLTGRTRIGVYTALCSPSYIIFTKDDPLTRAFELSEEMSTLMKSNTVKDTSKIYFSSLIKQLKSFAVEILECCYNSEEVSILLKGKPCKTDLQSSISDVDKYHLAIQAINSDQKEFIGHYYSQAILKRQWEQGQPTWSQKDGIGWSILYWVYCIMVYGVLQIPLGVIYVFAPCCPTSQMINNPKGRFTMQAFAHAVFLMFMLCLDFFHSSDPTMDVYLNFHIVFFILLVWVIALLYQDILQCYQMGILKYLIDAVNILDIVIKLSLLAVICIQIKFLGTQTYRDAIVPVVIDCWYSFIFVLACIRHIENLFLMEFVGPMLFHFSNMATDVARFICIFLIVCATFVFGLYDLYNDTGAGTVFTRLTTTITSLLGSVFGDIVESDVLDVSVKFNVSSVFNERASDVYSALGFTLYSIFCLIVVLVLVNLCIAMMSDTYSRLQKTYTFIYSSYSSDSIRFVIHLLGASRHRVEI</sequence>
<dbReference type="RefSeq" id="XP_006811931.1">
    <property type="nucleotide sequence ID" value="XM_006811868.1"/>
</dbReference>
<evidence type="ECO:0000313" key="12">
    <source>
        <dbReference type="Proteomes" id="UP000694865"/>
    </source>
</evidence>
<dbReference type="SMART" id="SM01420">
    <property type="entry name" value="TRP_2"/>
    <property type="match status" value="1"/>
</dbReference>
<dbReference type="Pfam" id="PF00520">
    <property type="entry name" value="Ion_trans"/>
    <property type="match status" value="1"/>
</dbReference>
<keyword evidence="7" id="KW-0406">Ion transport</keyword>
<evidence type="ECO:0000256" key="5">
    <source>
        <dbReference type="ARBA" id="ARBA00022989"/>
    </source>
</evidence>
<gene>
    <name evidence="13" type="primary">LOC102806023</name>
</gene>
<feature type="transmembrane region" description="Helical" evidence="10">
    <location>
        <begin position="368"/>
        <end position="387"/>
    </location>
</feature>
<protein>
    <submittedName>
        <fullName evidence="13">Short transient receptor potential channel 4-like</fullName>
    </submittedName>
</protein>
<accession>A0ABM0LVZ0</accession>
<dbReference type="Proteomes" id="UP000694865">
    <property type="component" value="Unplaced"/>
</dbReference>
<evidence type="ECO:0000256" key="10">
    <source>
        <dbReference type="SAM" id="Phobius"/>
    </source>
</evidence>
<feature type="domain" description="Transient receptor ion channel" evidence="11">
    <location>
        <begin position="70"/>
        <end position="135"/>
    </location>
</feature>
<evidence type="ECO:0000256" key="7">
    <source>
        <dbReference type="ARBA" id="ARBA00023065"/>
    </source>
</evidence>
<feature type="transmembrane region" description="Helical" evidence="10">
    <location>
        <begin position="413"/>
        <end position="432"/>
    </location>
</feature>
<feature type="transmembrane region" description="Helical" evidence="10">
    <location>
        <begin position="230"/>
        <end position="253"/>
    </location>
</feature>
<keyword evidence="9" id="KW-0407">Ion channel</keyword>
<dbReference type="PANTHER" id="PTHR10117">
    <property type="entry name" value="TRANSIENT RECEPTOR POTENTIAL CHANNEL"/>
    <property type="match status" value="1"/>
</dbReference>
<evidence type="ECO:0000256" key="9">
    <source>
        <dbReference type="ARBA" id="ARBA00023303"/>
    </source>
</evidence>
<dbReference type="InterPro" id="IPR013555">
    <property type="entry name" value="TRP_dom"/>
</dbReference>
<keyword evidence="4" id="KW-0677">Repeat</keyword>
<evidence type="ECO:0000256" key="8">
    <source>
        <dbReference type="ARBA" id="ARBA00023136"/>
    </source>
</evidence>
<evidence type="ECO:0000256" key="2">
    <source>
        <dbReference type="ARBA" id="ARBA00022448"/>
    </source>
</evidence>
<keyword evidence="6" id="KW-0040">ANK repeat</keyword>
<organism evidence="12 13">
    <name type="scientific">Saccoglossus kowalevskii</name>
    <name type="common">Acorn worm</name>
    <dbReference type="NCBI Taxonomy" id="10224"/>
    <lineage>
        <taxon>Eukaryota</taxon>
        <taxon>Metazoa</taxon>
        <taxon>Hemichordata</taxon>
        <taxon>Enteropneusta</taxon>
        <taxon>Harrimaniidae</taxon>
        <taxon>Saccoglossus</taxon>
    </lineage>
</organism>
<feature type="transmembrane region" description="Helical" evidence="10">
    <location>
        <begin position="299"/>
        <end position="319"/>
    </location>
</feature>
<reference evidence="13" key="1">
    <citation type="submission" date="2025-08" db="UniProtKB">
        <authorList>
            <consortium name="RefSeq"/>
        </authorList>
    </citation>
    <scope>IDENTIFICATION</scope>
    <source>
        <tissue evidence="13">Testes</tissue>
    </source>
</reference>
<dbReference type="PANTHER" id="PTHR10117:SF54">
    <property type="entry name" value="TRANSIENT RECEPTOR POTENTIAL-GAMMA PROTEIN"/>
    <property type="match status" value="1"/>
</dbReference>